<evidence type="ECO:0000256" key="1">
    <source>
        <dbReference type="ARBA" id="ARBA00002174"/>
    </source>
</evidence>
<dbReference type="InterPro" id="IPR001986">
    <property type="entry name" value="Enolpyruvate_Tfrase_dom"/>
</dbReference>
<reference evidence="11 12" key="1">
    <citation type="submission" date="2017-09" db="EMBL/GenBank/DDBJ databases">
        <title>Depth-based differentiation of microbial function through sediment-hosted aquifers and enrichment of novel symbionts in the deep terrestrial subsurface.</title>
        <authorList>
            <person name="Probst A.J."/>
            <person name="Ladd B."/>
            <person name="Jarett J.K."/>
            <person name="Geller-Mcgrath D.E."/>
            <person name="Sieber C.M."/>
            <person name="Emerson J.B."/>
            <person name="Anantharaman K."/>
            <person name="Thomas B.C."/>
            <person name="Malmstrom R."/>
            <person name="Stieglmeier M."/>
            <person name="Klingl A."/>
            <person name="Woyke T."/>
            <person name="Ryan C.M."/>
            <person name="Banfield J.F."/>
        </authorList>
    </citation>
    <scope>NUCLEOTIDE SEQUENCE [LARGE SCALE GENOMIC DNA]</scope>
    <source>
        <strain evidence="11">CG08_land_8_20_14_0_20_45_16</strain>
    </source>
</reference>
<dbReference type="PIRSF" id="PIRSF000505">
    <property type="entry name" value="EPSPS"/>
    <property type="match status" value="1"/>
</dbReference>
<feature type="binding site" evidence="9">
    <location>
        <position position="129"/>
    </location>
    <ligand>
        <name>phosphoenolpyruvate</name>
        <dbReference type="ChEBI" id="CHEBI:58702"/>
    </ligand>
</feature>
<feature type="binding site" evidence="9">
    <location>
        <position position="402"/>
    </location>
    <ligand>
        <name>phosphoenolpyruvate</name>
        <dbReference type="ChEBI" id="CHEBI:58702"/>
    </ligand>
</feature>
<dbReference type="EMBL" id="PEYM01000059">
    <property type="protein sequence ID" value="PIS30246.1"/>
    <property type="molecule type" value="Genomic_DNA"/>
</dbReference>
<feature type="binding site" evidence="9">
    <location>
        <position position="329"/>
    </location>
    <ligand>
        <name>3-phosphoshikimate</name>
        <dbReference type="ChEBI" id="CHEBI:145989"/>
    </ligand>
</feature>
<dbReference type="FunFam" id="3.65.10.10:FF:000006">
    <property type="entry name" value="3-phosphoshikimate 1-carboxyvinyltransferase"/>
    <property type="match status" value="1"/>
</dbReference>
<gene>
    <name evidence="9 11" type="primary">aroA</name>
    <name evidence="11" type="ORF">COT42_03465</name>
</gene>
<dbReference type="GO" id="GO:0009073">
    <property type="term" value="P:aromatic amino acid family biosynthetic process"/>
    <property type="evidence" value="ECO:0007669"/>
    <property type="project" value="UniProtKB-KW"/>
</dbReference>
<evidence type="ECO:0000313" key="11">
    <source>
        <dbReference type="EMBL" id="PIS30246.1"/>
    </source>
</evidence>
<sequence length="442" mass="48193">MTHLVVKPADKITGEIHVPGDKSISHRVIMLGALAKGETVVKGFLPSGDCLATVECFRKLGIEMESRMLNVERRAQELIIRGKGRRGLSQPKGILNVGNSGTTIRLMTGILAGQDFSSEITGDSSIQKRPMMRIVKPLREMGANIEGQGSRVKGQEEVYAPLLIRGQKIKGITYDLPVASAQVKSAIMLAGLFAVGTTQVIEKNKSRDHTERMFEYFGIGTGCEVSGMREFEAREINVPGDLSSAAFFLVAALITYSSQLTIHNVGLNPTRTGIIDVLHRMGAEFEVRDEQIISGEPRGTIFVSRTFEHSNIRLKGIKIDGEIVPRIIDEFPIIAVAATQAEGITEIRGARELRIKESDRIATISSELRKMGAKIQELDDGMIIEGPTKLKGAKVKSYGDHRIAMSLAIAGLIADGETIIDDTACIETSFPGFEKLLHETLV</sequence>
<feature type="binding site" evidence="9">
    <location>
        <position position="356"/>
    </location>
    <ligand>
        <name>3-phosphoshikimate</name>
        <dbReference type="ChEBI" id="CHEBI:145989"/>
    </ligand>
</feature>
<feature type="binding site" evidence="9">
    <location>
        <position position="180"/>
    </location>
    <ligand>
        <name>3-phosphoshikimate</name>
        <dbReference type="ChEBI" id="CHEBI:145989"/>
    </ligand>
</feature>
<dbReference type="AlphaFoldDB" id="A0A2H0Y139"/>
<keyword evidence="5 9" id="KW-0028">Amino-acid biosynthesis</keyword>
<dbReference type="InterPro" id="IPR013792">
    <property type="entry name" value="RNA3'P_cycl/enolpyr_Trfase_a/b"/>
</dbReference>
<feature type="binding site" evidence="9">
    <location>
        <position position="182"/>
    </location>
    <ligand>
        <name>3-phosphoshikimate</name>
        <dbReference type="ChEBI" id="CHEBI:145989"/>
    </ligand>
</feature>
<feature type="binding site" evidence="9">
    <location>
        <position position="23"/>
    </location>
    <ligand>
        <name>3-phosphoshikimate</name>
        <dbReference type="ChEBI" id="CHEBI:145989"/>
    </ligand>
</feature>
<evidence type="ECO:0000256" key="5">
    <source>
        <dbReference type="ARBA" id="ARBA00022605"/>
    </source>
</evidence>
<protein>
    <recommendedName>
        <fullName evidence="9">3-phosphoshikimate 1-carboxyvinyltransferase</fullName>
        <ecNumber evidence="9">2.5.1.19</ecNumber>
    </recommendedName>
    <alternativeName>
        <fullName evidence="9">5-enolpyruvylshikimate-3-phosphate synthase</fullName>
        <shortName evidence="9">EPSP synthase</shortName>
        <shortName evidence="9">EPSPS</shortName>
    </alternativeName>
</protein>
<dbReference type="UniPathway" id="UPA00053">
    <property type="reaction ID" value="UER00089"/>
</dbReference>
<dbReference type="GO" id="GO:0009423">
    <property type="term" value="P:chorismate biosynthetic process"/>
    <property type="evidence" value="ECO:0007669"/>
    <property type="project" value="UniProtKB-UniRule"/>
</dbReference>
<dbReference type="PANTHER" id="PTHR21090:SF5">
    <property type="entry name" value="PENTAFUNCTIONAL AROM POLYPEPTIDE"/>
    <property type="match status" value="1"/>
</dbReference>
<organism evidence="11 12">
    <name type="scientific">Candidatus Saganbacteria bacterium CG08_land_8_20_14_0_20_45_16</name>
    <dbReference type="NCBI Taxonomy" id="2014293"/>
    <lineage>
        <taxon>Bacteria</taxon>
        <taxon>Bacillati</taxon>
        <taxon>Saganbacteria</taxon>
    </lineage>
</organism>
<dbReference type="NCBIfam" id="TIGR01356">
    <property type="entry name" value="aroA"/>
    <property type="match status" value="1"/>
</dbReference>
<comment type="caution">
    <text evidence="9">Lacks conserved residue(s) required for the propagation of feature annotation.</text>
</comment>
<dbReference type="InterPro" id="IPR023193">
    <property type="entry name" value="EPSP_synthase_CS"/>
</dbReference>
<dbReference type="EC" id="2.5.1.19" evidence="9"/>
<evidence type="ECO:0000259" key="10">
    <source>
        <dbReference type="Pfam" id="PF00275"/>
    </source>
</evidence>
<comment type="caution">
    <text evidence="11">The sequence shown here is derived from an EMBL/GenBank/DDBJ whole genome shotgun (WGS) entry which is preliminary data.</text>
</comment>
<comment type="pathway">
    <text evidence="2 9">Metabolic intermediate biosynthesis; chorismate biosynthesis; chorismate from D-erythrose 4-phosphate and phosphoenolpyruvate: step 6/7.</text>
</comment>
<dbReference type="InterPro" id="IPR006264">
    <property type="entry name" value="EPSP_synthase"/>
</dbReference>
<evidence type="ECO:0000256" key="2">
    <source>
        <dbReference type="ARBA" id="ARBA00004811"/>
    </source>
</evidence>
<comment type="subunit">
    <text evidence="9">Monomer.</text>
</comment>
<dbReference type="Proteomes" id="UP000231343">
    <property type="component" value="Unassembled WGS sequence"/>
</dbReference>
<evidence type="ECO:0000256" key="9">
    <source>
        <dbReference type="HAMAP-Rule" id="MF_00210"/>
    </source>
</evidence>
<dbReference type="GO" id="GO:0008652">
    <property type="term" value="P:amino acid biosynthetic process"/>
    <property type="evidence" value="ECO:0007669"/>
    <property type="project" value="UniProtKB-KW"/>
</dbReference>
<feature type="binding site" evidence="9">
    <location>
        <position position="22"/>
    </location>
    <ligand>
        <name>3-phosphoshikimate</name>
        <dbReference type="ChEBI" id="CHEBI:145989"/>
    </ligand>
</feature>
<comment type="similarity">
    <text evidence="3 9">Belongs to the EPSP synthase family.</text>
</comment>
<keyword evidence="6 9" id="KW-0808">Transferase</keyword>
<dbReference type="InterPro" id="IPR036968">
    <property type="entry name" value="Enolpyruvate_Tfrase_sf"/>
</dbReference>
<keyword evidence="4 9" id="KW-0963">Cytoplasm</keyword>
<dbReference type="HAMAP" id="MF_00210">
    <property type="entry name" value="EPSP_synth"/>
    <property type="match status" value="1"/>
</dbReference>
<feature type="binding site" evidence="9">
    <location>
        <position position="22"/>
    </location>
    <ligand>
        <name>phosphoenolpyruvate</name>
        <dbReference type="ChEBI" id="CHEBI:58702"/>
    </ligand>
</feature>
<evidence type="ECO:0000256" key="3">
    <source>
        <dbReference type="ARBA" id="ARBA00009948"/>
    </source>
</evidence>
<dbReference type="PROSITE" id="PS00885">
    <property type="entry name" value="EPSP_SYNTHASE_2"/>
    <property type="match status" value="1"/>
</dbReference>
<dbReference type="Pfam" id="PF00275">
    <property type="entry name" value="EPSP_synthase"/>
    <property type="match status" value="1"/>
</dbReference>
<feature type="binding site" evidence="9">
    <location>
        <position position="182"/>
    </location>
    <ligand>
        <name>phosphoenolpyruvate</name>
        <dbReference type="ChEBI" id="CHEBI:58702"/>
    </ligand>
</feature>
<comment type="catalytic activity">
    <reaction evidence="8">
        <text>3-phosphoshikimate + phosphoenolpyruvate = 5-O-(1-carboxyvinyl)-3-phosphoshikimate + phosphate</text>
        <dbReference type="Rhea" id="RHEA:21256"/>
        <dbReference type="ChEBI" id="CHEBI:43474"/>
        <dbReference type="ChEBI" id="CHEBI:57701"/>
        <dbReference type="ChEBI" id="CHEBI:58702"/>
        <dbReference type="ChEBI" id="CHEBI:145989"/>
        <dbReference type="EC" id="2.5.1.19"/>
    </reaction>
    <physiologicalReaction direction="left-to-right" evidence="8">
        <dbReference type="Rhea" id="RHEA:21257"/>
    </physiologicalReaction>
</comment>
<name>A0A2H0Y139_UNCSA</name>
<proteinExistence type="inferred from homology"/>
<evidence type="ECO:0000256" key="7">
    <source>
        <dbReference type="ARBA" id="ARBA00023141"/>
    </source>
</evidence>
<accession>A0A2H0Y139</accession>
<keyword evidence="7 9" id="KW-0057">Aromatic amino acid biosynthesis</keyword>
<feature type="domain" description="Enolpyruvate transferase" evidence="10">
    <location>
        <begin position="7"/>
        <end position="435"/>
    </location>
</feature>
<evidence type="ECO:0000256" key="8">
    <source>
        <dbReference type="ARBA" id="ARBA00044633"/>
    </source>
</evidence>
<comment type="function">
    <text evidence="1 9">Catalyzes the transfer of the enolpyruvyl moiety of phosphoenolpyruvate (PEP) to the 5-hydroxyl of shikimate-3-phosphate (S3P) to produce enolpyruvyl shikimate-3-phosphate and inorganic phosphate.</text>
</comment>
<dbReference type="SUPFAM" id="SSF55205">
    <property type="entry name" value="EPT/RTPC-like"/>
    <property type="match status" value="1"/>
</dbReference>
<dbReference type="Gene3D" id="3.65.10.10">
    <property type="entry name" value="Enolpyruvate transferase domain"/>
    <property type="match status" value="2"/>
</dbReference>
<feature type="binding site" evidence="9">
    <location>
        <position position="27"/>
    </location>
    <ligand>
        <name>3-phosphoshikimate</name>
        <dbReference type="ChEBI" id="CHEBI:145989"/>
    </ligand>
</feature>
<dbReference type="GO" id="GO:0003866">
    <property type="term" value="F:3-phosphoshikimate 1-carboxyvinyltransferase activity"/>
    <property type="evidence" value="ECO:0007669"/>
    <property type="project" value="UniProtKB-UniRule"/>
</dbReference>
<feature type="binding site" evidence="9">
    <location>
        <position position="360"/>
    </location>
    <ligand>
        <name>phosphoenolpyruvate</name>
        <dbReference type="ChEBI" id="CHEBI:58702"/>
    </ligand>
</feature>
<comment type="subcellular location">
    <subcellularLocation>
        <location evidence="9">Cytoplasm</location>
    </subcellularLocation>
</comment>
<dbReference type="CDD" id="cd01556">
    <property type="entry name" value="EPSP_synthase"/>
    <property type="match status" value="1"/>
</dbReference>
<evidence type="ECO:0000256" key="4">
    <source>
        <dbReference type="ARBA" id="ARBA00022490"/>
    </source>
</evidence>
<feature type="active site" description="Proton acceptor" evidence="9">
    <location>
        <position position="329"/>
    </location>
</feature>
<evidence type="ECO:0000313" key="12">
    <source>
        <dbReference type="Proteomes" id="UP000231343"/>
    </source>
</evidence>
<evidence type="ECO:0000256" key="6">
    <source>
        <dbReference type="ARBA" id="ARBA00022679"/>
    </source>
</evidence>
<dbReference type="GO" id="GO:0005737">
    <property type="term" value="C:cytoplasm"/>
    <property type="evidence" value="ECO:0007669"/>
    <property type="project" value="UniProtKB-SubCell"/>
</dbReference>
<feature type="binding site" evidence="9">
    <location>
        <position position="101"/>
    </location>
    <ligand>
        <name>phosphoenolpyruvate</name>
        <dbReference type="ChEBI" id="CHEBI:58702"/>
    </ligand>
</feature>
<dbReference type="FunFam" id="3.65.10.10:FF:000005">
    <property type="entry name" value="3-phosphoshikimate 1-carboxyvinyltransferase"/>
    <property type="match status" value="1"/>
</dbReference>
<dbReference type="PROSITE" id="PS00104">
    <property type="entry name" value="EPSP_SYNTHASE_1"/>
    <property type="match status" value="1"/>
</dbReference>
<dbReference type="PANTHER" id="PTHR21090">
    <property type="entry name" value="AROM/DEHYDROQUINATE SYNTHASE"/>
    <property type="match status" value="1"/>
</dbReference>